<comment type="subcellular location">
    <subcellularLocation>
        <location evidence="1">Mitochondrion</location>
    </subcellularLocation>
</comment>
<dbReference type="FunFam" id="3.10.450.240:FF:000003">
    <property type="entry name" value="39S ribosomal protein L45, mitochondrial"/>
    <property type="match status" value="1"/>
</dbReference>
<feature type="compositionally biased region" description="Basic and acidic residues" evidence="9">
    <location>
        <begin position="323"/>
        <end position="339"/>
    </location>
</feature>
<dbReference type="Pfam" id="PF04280">
    <property type="entry name" value="Tim44"/>
    <property type="match status" value="1"/>
</dbReference>
<evidence type="ECO:0000256" key="8">
    <source>
        <dbReference type="ARBA" id="ARBA00043031"/>
    </source>
</evidence>
<dbReference type="SUPFAM" id="SSF54427">
    <property type="entry name" value="NTF2-like"/>
    <property type="match status" value="1"/>
</dbReference>
<keyword evidence="5" id="KW-0687">Ribonucleoprotein</keyword>
<comment type="caution">
    <text evidence="11">The sequence shown here is derived from an EMBL/GenBank/DDBJ whole genome shotgun (WGS) entry which is preliminary data.</text>
</comment>
<evidence type="ECO:0000313" key="11">
    <source>
        <dbReference type="EMBL" id="OWF35874.1"/>
    </source>
</evidence>
<dbReference type="PANTHER" id="PTHR28554:SF1">
    <property type="entry name" value="LARGE RIBOSOMAL SUBUNIT PROTEIN ML45"/>
    <property type="match status" value="1"/>
</dbReference>
<feature type="domain" description="Tim44-like" evidence="10">
    <location>
        <begin position="138"/>
        <end position="287"/>
    </location>
</feature>
<evidence type="ECO:0000256" key="4">
    <source>
        <dbReference type="ARBA" id="ARBA00023128"/>
    </source>
</evidence>
<evidence type="ECO:0000256" key="3">
    <source>
        <dbReference type="ARBA" id="ARBA00022980"/>
    </source>
</evidence>
<comment type="similarity">
    <text evidence="6">Belongs to the mitochondrion-specific ribosomal protein mL45 family.</text>
</comment>
<accession>A0A210PHA3</accession>
<dbReference type="GO" id="GO:1990904">
    <property type="term" value="C:ribonucleoprotein complex"/>
    <property type="evidence" value="ECO:0007669"/>
    <property type="project" value="UniProtKB-KW"/>
</dbReference>
<dbReference type="AlphaFoldDB" id="A0A210PHA3"/>
<dbReference type="Proteomes" id="UP000242188">
    <property type="component" value="Unassembled WGS sequence"/>
</dbReference>
<evidence type="ECO:0000259" key="10">
    <source>
        <dbReference type="SMART" id="SM00978"/>
    </source>
</evidence>
<dbReference type="InterPro" id="IPR051975">
    <property type="entry name" value="mtLSU_mL45"/>
</dbReference>
<sequence>MSASLVNLVRHTVNFQKILTCAGAYGGTVVQQPVRFASNKHYDQRGRKARRKNTTIPLIHKILDHKAPDMDTPDKVRMHMKQHGILPRREFNDPIDITCTNEIFDQYLPPEGDGKSSLLSLQKGKDLFQGGLSKGKNLKDRRKLKEYDTAYDEKSFAEMAQSQLIKTYTLLQDVKSNEDELHQLVTNLAYPKLVFGLEFKTFRWKFVESIEPPRVVHLRTSKMLSQDNLYAQVTVRCHTKQILAIYDRFGRLMYGSEVVPRDVLEYVVFEKHIVNMYGEWRLHSKITPKWLPPQAPQINTQIKPMVHDREELEKKLQQLGSGDKIEAEETDKDEAIETR</sequence>
<dbReference type="OrthoDB" id="19619at2759"/>
<dbReference type="GO" id="GO:0005739">
    <property type="term" value="C:mitochondrion"/>
    <property type="evidence" value="ECO:0007669"/>
    <property type="project" value="UniProtKB-SubCell"/>
</dbReference>
<evidence type="ECO:0000256" key="9">
    <source>
        <dbReference type="SAM" id="MobiDB-lite"/>
    </source>
</evidence>
<evidence type="ECO:0000256" key="1">
    <source>
        <dbReference type="ARBA" id="ARBA00004173"/>
    </source>
</evidence>
<dbReference type="Gene3D" id="3.10.450.240">
    <property type="match status" value="1"/>
</dbReference>
<evidence type="ECO:0000256" key="7">
    <source>
        <dbReference type="ARBA" id="ARBA00039448"/>
    </source>
</evidence>
<keyword evidence="2" id="KW-0809">Transit peptide</keyword>
<gene>
    <name evidence="11" type="ORF">KP79_PYT04955</name>
</gene>
<keyword evidence="12" id="KW-1185">Reference proteome</keyword>
<organism evidence="11 12">
    <name type="scientific">Mizuhopecten yessoensis</name>
    <name type="common">Japanese scallop</name>
    <name type="synonym">Patinopecten yessoensis</name>
    <dbReference type="NCBI Taxonomy" id="6573"/>
    <lineage>
        <taxon>Eukaryota</taxon>
        <taxon>Metazoa</taxon>
        <taxon>Spiralia</taxon>
        <taxon>Lophotrochozoa</taxon>
        <taxon>Mollusca</taxon>
        <taxon>Bivalvia</taxon>
        <taxon>Autobranchia</taxon>
        <taxon>Pteriomorphia</taxon>
        <taxon>Pectinida</taxon>
        <taxon>Pectinoidea</taxon>
        <taxon>Pectinidae</taxon>
        <taxon>Mizuhopecten</taxon>
    </lineage>
</organism>
<keyword evidence="3 11" id="KW-0689">Ribosomal protein</keyword>
<dbReference type="InterPro" id="IPR032710">
    <property type="entry name" value="NTF2-like_dom_sf"/>
</dbReference>
<dbReference type="STRING" id="6573.A0A210PHA3"/>
<proteinExistence type="inferred from homology"/>
<evidence type="ECO:0000313" key="12">
    <source>
        <dbReference type="Proteomes" id="UP000242188"/>
    </source>
</evidence>
<dbReference type="PANTHER" id="PTHR28554">
    <property type="entry name" value="39S RIBOSOMAL PROTEIN L45, MITOCHONDRIAL"/>
    <property type="match status" value="1"/>
</dbReference>
<evidence type="ECO:0000256" key="6">
    <source>
        <dbReference type="ARBA" id="ARBA00038073"/>
    </source>
</evidence>
<evidence type="ECO:0000256" key="5">
    <source>
        <dbReference type="ARBA" id="ARBA00023274"/>
    </source>
</evidence>
<dbReference type="InterPro" id="IPR007379">
    <property type="entry name" value="Tim44-like_dom"/>
</dbReference>
<dbReference type="EMBL" id="NEDP02076701">
    <property type="protein sequence ID" value="OWF35874.1"/>
    <property type="molecule type" value="Genomic_DNA"/>
</dbReference>
<evidence type="ECO:0000256" key="2">
    <source>
        <dbReference type="ARBA" id="ARBA00022946"/>
    </source>
</evidence>
<protein>
    <recommendedName>
        <fullName evidence="7">Large ribosomal subunit protein mL45</fullName>
    </recommendedName>
    <alternativeName>
        <fullName evidence="8">39S ribosomal protein L45, mitochondrial</fullName>
    </alternativeName>
</protein>
<feature type="region of interest" description="Disordered" evidence="9">
    <location>
        <begin position="317"/>
        <end position="339"/>
    </location>
</feature>
<dbReference type="GO" id="GO:0005840">
    <property type="term" value="C:ribosome"/>
    <property type="evidence" value="ECO:0007669"/>
    <property type="project" value="UniProtKB-KW"/>
</dbReference>
<dbReference type="SMART" id="SM00978">
    <property type="entry name" value="Tim44"/>
    <property type="match status" value="1"/>
</dbReference>
<reference evidence="11 12" key="1">
    <citation type="journal article" date="2017" name="Nat. Ecol. Evol.">
        <title>Scallop genome provides insights into evolution of bilaterian karyotype and development.</title>
        <authorList>
            <person name="Wang S."/>
            <person name="Zhang J."/>
            <person name="Jiao W."/>
            <person name="Li J."/>
            <person name="Xun X."/>
            <person name="Sun Y."/>
            <person name="Guo X."/>
            <person name="Huan P."/>
            <person name="Dong B."/>
            <person name="Zhang L."/>
            <person name="Hu X."/>
            <person name="Sun X."/>
            <person name="Wang J."/>
            <person name="Zhao C."/>
            <person name="Wang Y."/>
            <person name="Wang D."/>
            <person name="Huang X."/>
            <person name="Wang R."/>
            <person name="Lv J."/>
            <person name="Li Y."/>
            <person name="Zhang Z."/>
            <person name="Liu B."/>
            <person name="Lu W."/>
            <person name="Hui Y."/>
            <person name="Liang J."/>
            <person name="Zhou Z."/>
            <person name="Hou R."/>
            <person name="Li X."/>
            <person name="Liu Y."/>
            <person name="Li H."/>
            <person name="Ning X."/>
            <person name="Lin Y."/>
            <person name="Zhao L."/>
            <person name="Xing Q."/>
            <person name="Dou J."/>
            <person name="Li Y."/>
            <person name="Mao J."/>
            <person name="Guo H."/>
            <person name="Dou H."/>
            <person name="Li T."/>
            <person name="Mu C."/>
            <person name="Jiang W."/>
            <person name="Fu Q."/>
            <person name="Fu X."/>
            <person name="Miao Y."/>
            <person name="Liu J."/>
            <person name="Yu Q."/>
            <person name="Li R."/>
            <person name="Liao H."/>
            <person name="Li X."/>
            <person name="Kong Y."/>
            <person name="Jiang Z."/>
            <person name="Chourrout D."/>
            <person name="Li R."/>
            <person name="Bao Z."/>
        </authorList>
    </citation>
    <scope>NUCLEOTIDE SEQUENCE [LARGE SCALE GENOMIC DNA]</scope>
    <source>
        <strain evidence="11 12">PY_sf001</strain>
    </source>
</reference>
<name>A0A210PHA3_MIZYE</name>
<keyword evidence="4" id="KW-0496">Mitochondrion</keyword>